<reference evidence="2" key="1">
    <citation type="submission" date="2022-03" db="EMBL/GenBank/DDBJ databases">
        <title>Identification of a novel bacterium isolated from mangrove sediments.</title>
        <authorList>
            <person name="Pan X."/>
        </authorList>
    </citation>
    <scope>NUCLEOTIDE SEQUENCE</scope>
    <source>
        <strain evidence="2">B2637</strain>
    </source>
</reference>
<organism evidence="2 3">
    <name type="scientific">Novosphingobium mangrovi</name>
    <name type="common">ex Hu et al. 2023</name>
    <dbReference type="NCBI Taxonomy" id="2930094"/>
    <lineage>
        <taxon>Bacteria</taxon>
        <taxon>Pseudomonadati</taxon>
        <taxon>Pseudomonadota</taxon>
        <taxon>Alphaproteobacteria</taxon>
        <taxon>Sphingomonadales</taxon>
        <taxon>Sphingomonadaceae</taxon>
        <taxon>Novosphingobium</taxon>
    </lineage>
</organism>
<evidence type="ECO:0000256" key="1">
    <source>
        <dbReference type="SAM" id="MobiDB-lite"/>
    </source>
</evidence>
<dbReference type="EMBL" id="JALHAT010000043">
    <property type="protein sequence ID" value="MCJ1962521.1"/>
    <property type="molecule type" value="Genomic_DNA"/>
</dbReference>
<feature type="compositionally biased region" description="Low complexity" evidence="1">
    <location>
        <begin position="175"/>
        <end position="184"/>
    </location>
</feature>
<keyword evidence="3" id="KW-1185">Reference proteome</keyword>
<evidence type="ECO:0008006" key="4">
    <source>
        <dbReference type="Google" id="ProtNLM"/>
    </source>
</evidence>
<feature type="region of interest" description="Disordered" evidence="1">
    <location>
        <begin position="154"/>
        <end position="193"/>
    </location>
</feature>
<evidence type="ECO:0000313" key="3">
    <source>
        <dbReference type="Proteomes" id="UP001162802"/>
    </source>
</evidence>
<name>A0ABT0AH33_9SPHN</name>
<dbReference type="RefSeq" id="WP_243802542.1">
    <property type="nucleotide sequence ID" value="NZ_JALHAT010000043.1"/>
</dbReference>
<evidence type="ECO:0000313" key="2">
    <source>
        <dbReference type="EMBL" id="MCJ1962521.1"/>
    </source>
</evidence>
<sequence length="411" mass="41944">MTAARRNRGQPLVVFVALVAGWLGGRVAALDPVSLLAVGSPRTLAPAPDRGTLPEAHPVGEGAPLRLAGPQSFAQLAPAPGESEREGQMPAGIDLAELVTVLLDTRRVALATHRGPARGALRQGEGTRAGRGTLGAGDGEGYYLAPGRMGFGEADPMPPGYAPAPSGDVLPGTKASAAPGAAQDAAREGRARPRRWSADAWALVRGKSASGLGAAPLPPTYGGSQAGAVLRYRLALKSALQPQLYMRTTSALGEVSETAAALGVSARPIPGLPLDAALEGRLVNGIGGNRVQAAAMVTTRFAPLLLPGDLRAEAYGQAGYVAGTYATAFGDGQARLDKGVVRVGKVEARLGAGVWAGAQKGAWRVDAGPSAMITMPLNKRMFGRLALDWRQRMAGDAEPGSGPALTLSAGF</sequence>
<protein>
    <recommendedName>
        <fullName evidence="4">Haemolysin activator HlyB C-terminal domain-containing protein</fullName>
    </recommendedName>
</protein>
<accession>A0ABT0AH33</accession>
<comment type="caution">
    <text evidence="2">The sequence shown here is derived from an EMBL/GenBank/DDBJ whole genome shotgun (WGS) entry which is preliminary data.</text>
</comment>
<proteinExistence type="predicted"/>
<dbReference type="Proteomes" id="UP001162802">
    <property type="component" value="Unassembled WGS sequence"/>
</dbReference>
<gene>
    <name evidence="2" type="ORF">MTR65_17645</name>
</gene>